<evidence type="ECO:0000313" key="2">
    <source>
        <dbReference type="EMBL" id="SDZ16307.1"/>
    </source>
</evidence>
<protein>
    <submittedName>
        <fullName evidence="2">Uncharacterized protein</fullName>
    </submittedName>
</protein>
<keyword evidence="3" id="KW-1185">Reference proteome</keyword>
<evidence type="ECO:0000256" key="1">
    <source>
        <dbReference type="SAM" id="SignalP"/>
    </source>
</evidence>
<dbReference type="EMBL" id="FNPI01000007">
    <property type="protein sequence ID" value="SDZ16307.1"/>
    <property type="molecule type" value="Genomic_DNA"/>
</dbReference>
<keyword evidence="1" id="KW-0732">Signal</keyword>
<organism evidence="2 3">
    <name type="scientific">Evansella caseinilytica</name>
    <dbReference type="NCBI Taxonomy" id="1503961"/>
    <lineage>
        <taxon>Bacteria</taxon>
        <taxon>Bacillati</taxon>
        <taxon>Bacillota</taxon>
        <taxon>Bacilli</taxon>
        <taxon>Bacillales</taxon>
        <taxon>Bacillaceae</taxon>
        <taxon>Evansella</taxon>
    </lineage>
</organism>
<accession>A0A1H3QSA9</accession>
<dbReference type="AlphaFoldDB" id="A0A1H3QSA9"/>
<dbReference type="Proteomes" id="UP000198935">
    <property type="component" value="Unassembled WGS sequence"/>
</dbReference>
<proteinExistence type="predicted"/>
<reference evidence="3" key="1">
    <citation type="submission" date="2016-10" db="EMBL/GenBank/DDBJ databases">
        <authorList>
            <person name="Varghese N."/>
            <person name="Submissions S."/>
        </authorList>
    </citation>
    <scope>NUCLEOTIDE SEQUENCE [LARGE SCALE GENOMIC DNA]</scope>
    <source>
        <strain evidence="3">SP</strain>
    </source>
</reference>
<gene>
    <name evidence="2" type="ORF">SAMN05421736_10729</name>
</gene>
<name>A0A1H3QSA9_9BACI</name>
<evidence type="ECO:0000313" key="3">
    <source>
        <dbReference type="Proteomes" id="UP000198935"/>
    </source>
</evidence>
<feature type="signal peptide" evidence="1">
    <location>
        <begin position="1"/>
        <end position="24"/>
    </location>
</feature>
<feature type="chain" id="PRO_5011736739" evidence="1">
    <location>
        <begin position="25"/>
        <end position="59"/>
    </location>
</feature>
<sequence length="59" mass="6633">MQKNLLCAFLLLVSLVFTFNTVSATSNETEDSVRTNLKADLSNDSFHIQSSNIERILDQ</sequence>